<proteinExistence type="predicted"/>
<accession>A0A397TXR6</accession>
<gene>
    <name evidence="1" type="ORF">C2G38_2226807</name>
</gene>
<comment type="caution">
    <text evidence="1">The sequence shown here is derived from an EMBL/GenBank/DDBJ whole genome shotgun (WGS) entry which is preliminary data.</text>
</comment>
<dbReference type="EMBL" id="QKWP01002582">
    <property type="protein sequence ID" value="RIB02810.1"/>
    <property type="molecule type" value="Genomic_DNA"/>
</dbReference>
<organism evidence="1 2">
    <name type="scientific">Gigaspora rosea</name>
    <dbReference type="NCBI Taxonomy" id="44941"/>
    <lineage>
        <taxon>Eukaryota</taxon>
        <taxon>Fungi</taxon>
        <taxon>Fungi incertae sedis</taxon>
        <taxon>Mucoromycota</taxon>
        <taxon>Glomeromycotina</taxon>
        <taxon>Glomeromycetes</taxon>
        <taxon>Diversisporales</taxon>
        <taxon>Gigasporaceae</taxon>
        <taxon>Gigaspora</taxon>
    </lineage>
</organism>
<dbReference type="Proteomes" id="UP000266673">
    <property type="component" value="Unassembled WGS sequence"/>
</dbReference>
<dbReference type="OrthoDB" id="2311180at2759"/>
<dbReference type="STRING" id="44941.A0A397TXR6"/>
<dbReference type="AlphaFoldDB" id="A0A397TXR6"/>
<evidence type="ECO:0008006" key="3">
    <source>
        <dbReference type="Google" id="ProtNLM"/>
    </source>
</evidence>
<keyword evidence="2" id="KW-1185">Reference proteome</keyword>
<name>A0A397TXR6_9GLOM</name>
<reference evidence="1 2" key="1">
    <citation type="submission" date="2018-06" db="EMBL/GenBank/DDBJ databases">
        <title>Comparative genomics reveals the genomic features of Rhizophagus irregularis, R. cerebriforme, R. diaphanum and Gigaspora rosea, and their symbiotic lifestyle signature.</title>
        <authorList>
            <person name="Morin E."/>
            <person name="San Clemente H."/>
            <person name="Chen E.C.H."/>
            <person name="De La Providencia I."/>
            <person name="Hainaut M."/>
            <person name="Kuo A."/>
            <person name="Kohler A."/>
            <person name="Murat C."/>
            <person name="Tang N."/>
            <person name="Roy S."/>
            <person name="Loubradou J."/>
            <person name="Henrissat B."/>
            <person name="Grigoriev I.V."/>
            <person name="Corradi N."/>
            <person name="Roux C."/>
            <person name="Martin F.M."/>
        </authorList>
    </citation>
    <scope>NUCLEOTIDE SEQUENCE [LARGE SCALE GENOMIC DNA]</scope>
    <source>
        <strain evidence="1 2">DAOM 194757</strain>
    </source>
</reference>
<dbReference type="Gene3D" id="3.40.50.1010">
    <property type="entry name" value="5'-nuclease"/>
    <property type="match status" value="1"/>
</dbReference>
<protein>
    <recommendedName>
        <fullName evidence="3">NYN domain-containing protein</fullName>
    </recommendedName>
</protein>
<evidence type="ECO:0000313" key="2">
    <source>
        <dbReference type="Proteomes" id="UP000266673"/>
    </source>
</evidence>
<evidence type="ECO:0000313" key="1">
    <source>
        <dbReference type="EMBL" id="RIB02810.1"/>
    </source>
</evidence>
<sequence>MDEDNTFEELIHSIEPTSSGSISQNALEPGMLIVTNHPPKRDMTNNVGPIQRFTFLKANQLVYSTKANEVEKDESKVSNTDIYGVEIDQLEVWKYFSASNPPLNTGLIYIFIDNLNVFIEGKYAIAELENLGTFDNKRHPRCFNQLRIDHGKLLATIQGNRKLGDEPVIVGSRPSPNDSLWKSVREQGYNVTVYDRNIENRKIELAHTIDKVIFTKSPGILALVSGDIDYYPIVTNALRCNWIVETWFWNMGMPGDLRDKTIFTPLEDHYKSFSYGFGPDFGKNNRGS</sequence>